<name>A0A413T4S9_9BACT</name>
<dbReference type="EMBL" id="QSFT01000002">
    <property type="protein sequence ID" value="RHA78697.1"/>
    <property type="molecule type" value="Genomic_DNA"/>
</dbReference>
<dbReference type="Pfam" id="PF03938">
    <property type="entry name" value="OmpH"/>
    <property type="match status" value="1"/>
</dbReference>
<reference evidence="4 5" key="1">
    <citation type="submission" date="2018-08" db="EMBL/GenBank/DDBJ databases">
        <title>A genome reference for cultivated species of the human gut microbiota.</title>
        <authorList>
            <person name="Zou Y."/>
            <person name="Xue W."/>
            <person name="Luo G."/>
        </authorList>
    </citation>
    <scope>NUCLEOTIDE SEQUENCE [LARGE SCALE GENOMIC DNA]</scope>
    <source>
        <strain evidence="4 5">AM42-38</strain>
    </source>
</reference>
<sequence length="171" mass="18919">MKRLILSAVLLVVGLMAVQAQKFVLVDMEYIMKQIPAVTQANQQMEALSKQWQEAVEAKANEAKALYEAYQKSAATLSAAQKTAQEDAIVAKEKEAAELRKQYFGPEGELMKKRQELMGPVQDAIYNAVKAIATERGYDVVIDRASAQSMIFASPRIDISNEVLAKMGYSN</sequence>
<organism evidence="4 5">
    <name type="scientific">Phocaeicola coprophilus</name>
    <dbReference type="NCBI Taxonomy" id="387090"/>
    <lineage>
        <taxon>Bacteria</taxon>
        <taxon>Pseudomonadati</taxon>
        <taxon>Bacteroidota</taxon>
        <taxon>Bacteroidia</taxon>
        <taxon>Bacteroidales</taxon>
        <taxon>Bacteroidaceae</taxon>
        <taxon>Phocaeicola</taxon>
    </lineage>
</organism>
<evidence type="ECO:0000313" key="4">
    <source>
        <dbReference type="EMBL" id="RHA78697.1"/>
    </source>
</evidence>
<keyword evidence="3" id="KW-0175">Coiled coil</keyword>
<evidence type="ECO:0000256" key="2">
    <source>
        <dbReference type="ARBA" id="ARBA00022729"/>
    </source>
</evidence>
<dbReference type="PANTHER" id="PTHR35089:SF1">
    <property type="entry name" value="CHAPERONE PROTEIN SKP"/>
    <property type="match status" value="1"/>
</dbReference>
<dbReference type="GO" id="GO:0005829">
    <property type="term" value="C:cytosol"/>
    <property type="evidence" value="ECO:0007669"/>
    <property type="project" value="TreeGrafter"/>
</dbReference>
<dbReference type="SUPFAM" id="SSF111384">
    <property type="entry name" value="OmpH-like"/>
    <property type="match status" value="1"/>
</dbReference>
<dbReference type="GeneID" id="78406565"/>
<dbReference type="InterPro" id="IPR024930">
    <property type="entry name" value="Skp_dom_sf"/>
</dbReference>
<gene>
    <name evidence="4" type="ORF">DW921_01795</name>
</gene>
<evidence type="ECO:0000256" key="3">
    <source>
        <dbReference type="SAM" id="Coils"/>
    </source>
</evidence>
<protein>
    <submittedName>
        <fullName evidence="4">OmpH family outer membrane protein</fullName>
    </submittedName>
</protein>
<evidence type="ECO:0000256" key="1">
    <source>
        <dbReference type="ARBA" id="ARBA00009091"/>
    </source>
</evidence>
<dbReference type="RefSeq" id="WP_008142864.1">
    <property type="nucleotide sequence ID" value="NZ_CABJGD010000002.1"/>
</dbReference>
<dbReference type="SMART" id="SM00935">
    <property type="entry name" value="OmpH"/>
    <property type="match status" value="1"/>
</dbReference>
<dbReference type="GO" id="GO:0050821">
    <property type="term" value="P:protein stabilization"/>
    <property type="evidence" value="ECO:0007669"/>
    <property type="project" value="TreeGrafter"/>
</dbReference>
<evidence type="ECO:0000313" key="5">
    <source>
        <dbReference type="Proteomes" id="UP000283855"/>
    </source>
</evidence>
<proteinExistence type="inferred from homology"/>
<feature type="coiled-coil region" evidence="3">
    <location>
        <begin position="42"/>
        <end position="102"/>
    </location>
</feature>
<dbReference type="GO" id="GO:0051082">
    <property type="term" value="F:unfolded protein binding"/>
    <property type="evidence" value="ECO:0007669"/>
    <property type="project" value="InterPro"/>
</dbReference>
<accession>A0A413T4S9</accession>
<comment type="caution">
    <text evidence="4">The sequence shown here is derived from an EMBL/GenBank/DDBJ whole genome shotgun (WGS) entry which is preliminary data.</text>
</comment>
<dbReference type="Proteomes" id="UP000283855">
    <property type="component" value="Unassembled WGS sequence"/>
</dbReference>
<dbReference type="PANTHER" id="PTHR35089">
    <property type="entry name" value="CHAPERONE PROTEIN SKP"/>
    <property type="match status" value="1"/>
</dbReference>
<comment type="similarity">
    <text evidence="1">Belongs to the Skp family.</text>
</comment>
<dbReference type="Gene3D" id="3.30.910.20">
    <property type="entry name" value="Skp domain"/>
    <property type="match status" value="1"/>
</dbReference>
<keyword evidence="2" id="KW-0732">Signal</keyword>
<dbReference type="AlphaFoldDB" id="A0A413T4S9"/>
<dbReference type="InterPro" id="IPR005632">
    <property type="entry name" value="Chaperone_Skp"/>
</dbReference>